<dbReference type="Gene3D" id="3.40.30.120">
    <property type="match status" value="1"/>
</dbReference>
<comment type="cofactor">
    <cofactor evidence="1">
        <name>FAD</name>
        <dbReference type="ChEBI" id="CHEBI:57692"/>
    </cofactor>
</comment>
<evidence type="ECO:0000259" key="5">
    <source>
        <dbReference type="Pfam" id="PF01494"/>
    </source>
</evidence>
<keyword evidence="2" id="KW-0285">Flavoprotein</keyword>
<evidence type="ECO:0000256" key="3">
    <source>
        <dbReference type="ARBA" id="ARBA00022827"/>
    </source>
</evidence>
<accession>A0AAJ0EJ55</accession>
<dbReference type="Pfam" id="PF21274">
    <property type="entry name" value="Rng_hyd_C"/>
    <property type="match status" value="1"/>
</dbReference>
<dbReference type="Gene3D" id="3.50.50.60">
    <property type="entry name" value="FAD/NAD(P)-binding domain"/>
    <property type="match status" value="1"/>
</dbReference>
<reference evidence="6" key="1">
    <citation type="submission" date="2021-06" db="EMBL/GenBank/DDBJ databases">
        <title>Comparative genomics, transcriptomics and evolutionary studies reveal genomic signatures of adaptation to plant cell wall in hemibiotrophic fungi.</title>
        <authorList>
            <consortium name="DOE Joint Genome Institute"/>
            <person name="Baroncelli R."/>
            <person name="Diaz J.F."/>
            <person name="Benocci T."/>
            <person name="Peng M."/>
            <person name="Battaglia E."/>
            <person name="Haridas S."/>
            <person name="Andreopoulos W."/>
            <person name="Labutti K."/>
            <person name="Pangilinan J."/>
            <person name="Floch G.L."/>
            <person name="Makela M.R."/>
            <person name="Henrissat B."/>
            <person name="Grigoriev I.V."/>
            <person name="Crouch J.A."/>
            <person name="De Vries R.P."/>
            <person name="Sukno S.A."/>
            <person name="Thon M.R."/>
        </authorList>
    </citation>
    <scope>NUCLEOTIDE SEQUENCE</scope>
    <source>
        <strain evidence="6">CBS 102054</strain>
    </source>
</reference>
<dbReference type="InterPro" id="IPR036188">
    <property type="entry name" value="FAD/NAD-bd_sf"/>
</dbReference>
<dbReference type="GO" id="GO:0071949">
    <property type="term" value="F:FAD binding"/>
    <property type="evidence" value="ECO:0007669"/>
    <property type="project" value="InterPro"/>
</dbReference>
<keyword evidence="4" id="KW-0560">Oxidoreductase</keyword>
<dbReference type="GeneID" id="85474718"/>
<evidence type="ECO:0000256" key="1">
    <source>
        <dbReference type="ARBA" id="ARBA00001974"/>
    </source>
</evidence>
<dbReference type="RefSeq" id="XP_060449296.1">
    <property type="nucleotide sequence ID" value="XM_060589856.1"/>
</dbReference>
<dbReference type="Pfam" id="PF01494">
    <property type="entry name" value="FAD_binding_3"/>
    <property type="match status" value="1"/>
</dbReference>
<keyword evidence="3" id="KW-0274">FAD</keyword>
<protein>
    <recommendedName>
        <fullName evidence="5">FAD-binding domain-containing protein</fullName>
    </recommendedName>
</protein>
<evidence type="ECO:0000256" key="2">
    <source>
        <dbReference type="ARBA" id="ARBA00022630"/>
    </source>
</evidence>
<feature type="domain" description="FAD-binding" evidence="5">
    <location>
        <begin position="1"/>
        <end position="46"/>
    </location>
</feature>
<name>A0AAJ0EJ55_9PEZI</name>
<sequence>MNMGIGDAFDLGWKLASVIKGQGGVGLLESYELERKPVALRNVERSHVHFKVHNELQALLGGGDPRRVDADTEEARLLRQRVHEFYQSHDGMNRDIGIEMGHRYTSHIILHQENDGSEPLSDPRYYTPTTWPGGRPPHLFLSDGTAIFDKFGKHWSLLCFSDTDVGQYYLVKAVNDLGLSLSLVNLSGETQARALYERDLVLLRPDQHFAWRAEAVESPAIADAVLRTISGQNVVGVRNLVIEDEKNGVMMASEKSMKAQGVPS</sequence>
<dbReference type="AlphaFoldDB" id="A0AAJ0EJ55"/>
<dbReference type="PANTHER" id="PTHR43004">
    <property type="entry name" value="TRK SYSTEM POTASSIUM UPTAKE PROTEIN"/>
    <property type="match status" value="1"/>
</dbReference>
<gene>
    <name evidence="6" type="ORF">BDP81DRAFT_420538</name>
</gene>
<dbReference type="InterPro" id="IPR050641">
    <property type="entry name" value="RIFMO-like"/>
</dbReference>
<evidence type="ECO:0000313" key="7">
    <source>
        <dbReference type="Proteomes" id="UP001243989"/>
    </source>
</evidence>
<dbReference type="InterPro" id="IPR002938">
    <property type="entry name" value="FAD-bd"/>
</dbReference>
<dbReference type="Proteomes" id="UP001243989">
    <property type="component" value="Unassembled WGS sequence"/>
</dbReference>
<comment type="caution">
    <text evidence="6">The sequence shown here is derived from an EMBL/GenBank/DDBJ whole genome shotgun (WGS) entry which is preliminary data.</text>
</comment>
<dbReference type="GO" id="GO:0016709">
    <property type="term" value="F:oxidoreductase activity, acting on paired donors, with incorporation or reduction of molecular oxygen, NAD(P)H as one donor, and incorporation of one atom of oxygen"/>
    <property type="evidence" value="ECO:0007669"/>
    <property type="project" value="UniProtKB-ARBA"/>
</dbReference>
<dbReference type="PANTHER" id="PTHR43004:SF19">
    <property type="entry name" value="BINDING MONOOXYGENASE, PUTATIVE (JCVI)-RELATED"/>
    <property type="match status" value="1"/>
</dbReference>
<evidence type="ECO:0000313" key="6">
    <source>
        <dbReference type="EMBL" id="KAK1640689.1"/>
    </source>
</evidence>
<organism evidence="6 7">
    <name type="scientific">Colletotrichum phormii</name>
    <dbReference type="NCBI Taxonomy" id="359342"/>
    <lineage>
        <taxon>Eukaryota</taxon>
        <taxon>Fungi</taxon>
        <taxon>Dikarya</taxon>
        <taxon>Ascomycota</taxon>
        <taxon>Pezizomycotina</taxon>
        <taxon>Sordariomycetes</taxon>
        <taxon>Hypocreomycetidae</taxon>
        <taxon>Glomerellales</taxon>
        <taxon>Glomerellaceae</taxon>
        <taxon>Colletotrichum</taxon>
        <taxon>Colletotrichum acutatum species complex</taxon>
    </lineage>
</organism>
<dbReference type="EMBL" id="JAHMHQ010000004">
    <property type="protein sequence ID" value="KAK1640689.1"/>
    <property type="molecule type" value="Genomic_DNA"/>
</dbReference>
<evidence type="ECO:0000256" key="4">
    <source>
        <dbReference type="ARBA" id="ARBA00023002"/>
    </source>
</evidence>
<keyword evidence="7" id="KW-1185">Reference proteome</keyword>
<proteinExistence type="predicted"/>
<dbReference type="PRINTS" id="PR00420">
    <property type="entry name" value="RNGMNOXGNASE"/>
</dbReference>